<dbReference type="InterPro" id="IPR050641">
    <property type="entry name" value="RIFMO-like"/>
</dbReference>
<dbReference type="PANTHER" id="PTHR43004:SF19">
    <property type="entry name" value="BINDING MONOOXYGENASE, PUTATIVE (JCVI)-RELATED"/>
    <property type="match status" value="1"/>
</dbReference>
<name>A0A2Z4IRF3_9ACTN</name>
<keyword evidence="6" id="KW-1185">Reference proteome</keyword>
<dbReference type="Gene3D" id="3.40.30.120">
    <property type="match status" value="1"/>
</dbReference>
<dbReference type="Pfam" id="PF21274">
    <property type="entry name" value="Rng_hyd_C"/>
    <property type="match status" value="1"/>
</dbReference>
<dbReference type="SUPFAM" id="SSF51905">
    <property type="entry name" value="FAD/NAD(P)-binding domain"/>
    <property type="match status" value="1"/>
</dbReference>
<accession>A0A2Z4IRF3</accession>
<dbReference type="GO" id="GO:0071949">
    <property type="term" value="F:FAD binding"/>
    <property type="evidence" value="ECO:0007669"/>
    <property type="project" value="InterPro"/>
</dbReference>
<evidence type="ECO:0000256" key="3">
    <source>
        <dbReference type="ARBA" id="ARBA00022827"/>
    </source>
</evidence>
<reference evidence="5 6" key="1">
    <citation type="journal article" date="2019" name="Int. J. Syst. Evol. Microbiol.">
        <title>Streptomyces cadmiisoli sp. nov., a novel actinomycete isolated from cadmium-contaminated soil.</title>
        <authorList>
            <person name="Li K."/>
            <person name="Tang X."/>
            <person name="Zhao J."/>
            <person name="Guo Y."/>
            <person name="Tang Y."/>
            <person name="Gao J."/>
        </authorList>
    </citation>
    <scope>NUCLEOTIDE SEQUENCE [LARGE SCALE GENOMIC DNA]</scope>
    <source>
        <strain evidence="5 6">ZFG47</strain>
    </source>
</reference>
<keyword evidence="2" id="KW-0285">Flavoprotein</keyword>
<dbReference type="PRINTS" id="PR00420">
    <property type="entry name" value="RNGMNOXGNASE"/>
</dbReference>
<evidence type="ECO:0000256" key="1">
    <source>
        <dbReference type="ARBA" id="ARBA00001974"/>
    </source>
</evidence>
<dbReference type="Pfam" id="PF01494">
    <property type="entry name" value="FAD_binding_3"/>
    <property type="match status" value="1"/>
</dbReference>
<dbReference type="Gene3D" id="3.30.9.10">
    <property type="entry name" value="D-Amino Acid Oxidase, subunit A, domain 2"/>
    <property type="match status" value="1"/>
</dbReference>
<dbReference type="AlphaFoldDB" id="A0A2Z4IRF3"/>
<dbReference type="KEGG" id="scad:DN051_01855"/>
<proteinExistence type="predicted"/>
<sequence length="591" mass="63703">MTTMDVPVLVIGGGPAGLAGSILLSRLGIDHVLVERHPSTSPYPKAHLINPRTLEILRQAGVADDVYEIGGPPGEYRVRFQTSLGGDGPLDGRELFAIDGFGGGSLRASTERATPCPHTNLPQLRLEPVLRRHAEQHGHATVLFGHEFVRYDEDADGVTALVRDCRTGENFTVRAQYVIGADGGKTLAHQLGVTLEGPRSIARLVSNHISADLSDHVQGDALITLLMHPENPFKFVGLVPMGPSYGKGTDWARESEEWGVSFALRPEDSTTLTEDTVAPIIRQALRLPGLDLTVHRTSTWGVERVVADRFRYGRVFLVGDAAHRHVPTSGLGLNSAVQDVHNLAWKIAAVVRGQAGPDLLDTYEAERRPADVRNADWALFTFMNNANIDVGLGLSASASQEQNIAALAAYLSDTQAGATLRARGAEIIATQRTEYQALDIELGFSYESAAIVPDGTPRPPSDPLGLHYRATTRPGHRLPHAWLQHGTERMSTHDLTGVGDSFALITGRDGDTWRKAAATVTEELGVAITTACVGAADGYLDPTGEWGQVSDIADDGAVLVRPDNHVAWRIHDSVQDPVHELRKALSGILAR</sequence>
<dbReference type="InterPro" id="IPR036188">
    <property type="entry name" value="FAD/NAD-bd_sf"/>
</dbReference>
<dbReference type="Gene3D" id="3.50.50.60">
    <property type="entry name" value="FAD/NAD(P)-binding domain"/>
    <property type="match status" value="1"/>
</dbReference>
<keyword evidence="3" id="KW-0274">FAD</keyword>
<feature type="domain" description="FAD-binding" evidence="4">
    <location>
        <begin position="5"/>
        <end position="376"/>
    </location>
</feature>
<evidence type="ECO:0000313" key="6">
    <source>
        <dbReference type="Proteomes" id="UP000249616"/>
    </source>
</evidence>
<dbReference type="Proteomes" id="UP000249616">
    <property type="component" value="Chromosome"/>
</dbReference>
<gene>
    <name evidence="5" type="ORF">DN051_01855</name>
</gene>
<organism evidence="5 6">
    <name type="scientific">Streptomyces cadmiisoli</name>
    <dbReference type="NCBI Taxonomy" id="2184053"/>
    <lineage>
        <taxon>Bacteria</taxon>
        <taxon>Bacillati</taxon>
        <taxon>Actinomycetota</taxon>
        <taxon>Actinomycetes</taxon>
        <taxon>Kitasatosporales</taxon>
        <taxon>Streptomycetaceae</taxon>
        <taxon>Streptomyces</taxon>
        <taxon>Streptomyces aurantiacus group</taxon>
    </lineage>
</organism>
<protein>
    <submittedName>
        <fullName evidence="5">Aromatic ring hydroxylase</fullName>
    </submittedName>
</protein>
<comment type="cofactor">
    <cofactor evidence="1">
        <name>FAD</name>
        <dbReference type="ChEBI" id="CHEBI:57692"/>
    </cofactor>
</comment>
<dbReference type="PANTHER" id="PTHR43004">
    <property type="entry name" value="TRK SYSTEM POTASSIUM UPTAKE PROTEIN"/>
    <property type="match status" value="1"/>
</dbReference>
<dbReference type="InterPro" id="IPR002938">
    <property type="entry name" value="FAD-bd"/>
</dbReference>
<evidence type="ECO:0000256" key="2">
    <source>
        <dbReference type="ARBA" id="ARBA00022630"/>
    </source>
</evidence>
<dbReference type="GO" id="GO:0016709">
    <property type="term" value="F:oxidoreductase activity, acting on paired donors, with incorporation or reduction of molecular oxygen, NAD(P)H as one donor, and incorporation of one atom of oxygen"/>
    <property type="evidence" value="ECO:0007669"/>
    <property type="project" value="UniProtKB-ARBA"/>
</dbReference>
<evidence type="ECO:0000259" key="4">
    <source>
        <dbReference type="Pfam" id="PF01494"/>
    </source>
</evidence>
<evidence type="ECO:0000313" key="5">
    <source>
        <dbReference type="EMBL" id="AWW35562.1"/>
    </source>
</evidence>
<dbReference type="EMBL" id="CP030073">
    <property type="protein sequence ID" value="AWW35562.1"/>
    <property type="molecule type" value="Genomic_DNA"/>
</dbReference>